<protein>
    <submittedName>
        <fullName evidence="1">Uncharacterized protein</fullName>
    </submittedName>
</protein>
<name>A0A699TRH9_TANCI</name>
<organism evidence="1">
    <name type="scientific">Tanacetum cinerariifolium</name>
    <name type="common">Dalmatian daisy</name>
    <name type="synonym">Chrysanthemum cinerariifolium</name>
    <dbReference type="NCBI Taxonomy" id="118510"/>
    <lineage>
        <taxon>Eukaryota</taxon>
        <taxon>Viridiplantae</taxon>
        <taxon>Streptophyta</taxon>
        <taxon>Embryophyta</taxon>
        <taxon>Tracheophyta</taxon>
        <taxon>Spermatophyta</taxon>
        <taxon>Magnoliopsida</taxon>
        <taxon>eudicotyledons</taxon>
        <taxon>Gunneridae</taxon>
        <taxon>Pentapetalae</taxon>
        <taxon>asterids</taxon>
        <taxon>campanulids</taxon>
        <taxon>Asterales</taxon>
        <taxon>Asteraceae</taxon>
        <taxon>Asteroideae</taxon>
        <taxon>Anthemideae</taxon>
        <taxon>Anthemidinae</taxon>
        <taxon>Tanacetum</taxon>
    </lineage>
</organism>
<accession>A0A699TRH9</accession>
<reference evidence="1" key="1">
    <citation type="journal article" date="2019" name="Sci. Rep.">
        <title>Draft genome of Tanacetum cinerariifolium, the natural source of mosquito coil.</title>
        <authorList>
            <person name="Yamashiro T."/>
            <person name="Shiraishi A."/>
            <person name="Satake H."/>
            <person name="Nakayama K."/>
        </authorList>
    </citation>
    <scope>NUCLEOTIDE SEQUENCE</scope>
</reference>
<gene>
    <name evidence="1" type="ORF">Tci_882423</name>
</gene>
<proteinExistence type="predicted"/>
<sequence>DMDGILDSQTKDVIEEAEMLPTMSSNSPQAGNATVSEFFAEFDALKKKVC</sequence>
<feature type="non-terminal residue" evidence="1">
    <location>
        <position position="1"/>
    </location>
</feature>
<dbReference type="EMBL" id="BKCJ011252377">
    <property type="protein sequence ID" value="GFD10454.1"/>
    <property type="molecule type" value="Genomic_DNA"/>
</dbReference>
<comment type="caution">
    <text evidence="1">The sequence shown here is derived from an EMBL/GenBank/DDBJ whole genome shotgun (WGS) entry which is preliminary data.</text>
</comment>
<evidence type="ECO:0000313" key="1">
    <source>
        <dbReference type="EMBL" id="GFD10454.1"/>
    </source>
</evidence>
<dbReference type="AlphaFoldDB" id="A0A699TRH9"/>